<dbReference type="Pfam" id="PF14734">
    <property type="entry name" value="DUF4469"/>
    <property type="match status" value="1"/>
</dbReference>
<proteinExistence type="predicted"/>
<dbReference type="Pfam" id="PF14848">
    <property type="entry name" value="HU-DNA_bdg"/>
    <property type="match status" value="1"/>
</dbReference>
<dbReference type="InterPro" id="IPR049893">
    <property type="entry name" value="Bvu_2165-like_IHF-HU-DNA_bdg"/>
</dbReference>
<evidence type="ECO:0000259" key="3">
    <source>
        <dbReference type="Pfam" id="PF14848"/>
    </source>
</evidence>
<feature type="domain" description="Bvu-2165-like IHF-HU-like DNA-binding" evidence="3">
    <location>
        <begin position="29"/>
        <end position="125"/>
    </location>
</feature>
<evidence type="ECO:0000313" key="5">
    <source>
        <dbReference type="Proteomes" id="UP000824028"/>
    </source>
</evidence>
<gene>
    <name evidence="4" type="ORF">H9814_10205</name>
</gene>
<keyword evidence="1" id="KW-0238">DNA-binding</keyword>
<accession>A0A9D2EAT3</accession>
<dbReference type="InterPro" id="IPR027824">
    <property type="entry name" value="DUF4469"/>
</dbReference>
<dbReference type="CDD" id="cd12843">
    <property type="entry name" value="Bvu_2165_C_like"/>
    <property type="match status" value="1"/>
</dbReference>
<dbReference type="AlphaFoldDB" id="A0A9D2EAT3"/>
<dbReference type="GO" id="GO:0003677">
    <property type="term" value="F:DNA binding"/>
    <property type="evidence" value="ECO:0007669"/>
    <property type="project" value="UniProtKB-KW"/>
</dbReference>
<dbReference type="Gene3D" id="2.70.50.70">
    <property type="match status" value="1"/>
</dbReference>
<name>A0A9D2EAT3_9BACE</name>
<evidence type="ECO:0000256" key="1">
    <source>
        <dbReference type="ARBA" id="ARBA00023125"/>
    </source>
</evidence>
<reference evidence="4" key="1">
    <citation type="journal article" date="2021" name="PeerJ">
        <title>Extensive microbial diversity within the chicken gut microbiome revealed by metagenomics and culture.</title>
        <authorList>
            <person name="Gilroy R."/>
            <person name="Ravi A."/>
            <person name="Getino M."/>
            <person name="Pursley I."/>
            <person name="Horton D.L."/>
            <person name="Alikhan N.F."/>
            <person name="Baker D."/>
            <person name="Gharbi K."/>
            <person name="Hall N."/>
            <person name="Watson M."/>
            <person name="Adriaenssens E.M."/>
            <person name="Foster-Nyarko E."/>
            <person name="Jarju S."/>
            <person name="Secka A."/>
            <person name="Antonio M."/>
            <person name="Oren A."/>
            <person name="Chaudhuri R.R."/>
            <person name="La Ragione R."/>
            <person name="Hildebrand F."/>
            <person name="Pallen M.J."/>
        </authorList>
    </citation>
    <scope>NUCLEOTIDE SEQUENCE</scope>
    <source>
        <strain evidence="4">ChiHjej9B8-1298</strain>
    </source>
</reference>
<organism evidence="4 5">
    <name type="scientific">Candidatus Bacteroides merdigallinarum</name>
    <dbReference type="NCBI Taxonomy" id="2838473"/>
    <lineage>
        <taxon>Bacteria</taxon>
        <taxon>Pseudomonadati</taxon>
        <taxon>Bacteroidota</taxon>
        <taxon>Bacteroidia</taxon>
        <taxon>Bacteroidales</taxon>
        <taxon>Bacteroidaceae</taxon>
        <taxon>Bacteroides</taxon>
    </lineage>
</organism>
<evidence type="ECO:0000259" key="2">
    <source>
        <dbReference type="Pfam" id="PF14734"/>
    </source>
</evidence>
<sequence>MSRKRRPEWKVRMRKSNYEVTLGQAVPVVHHPRSYTLEDIVALMDAHLSLPVARETLEMCVKMFMEQVENMLLEGSIVNLPIGRLTPAVTGTWEYQNRFDEKVRAQNKAVVNYAMGPHLTRLLANPLLHDMEANIGSRLHIMSVKDHASGTENGRLTPGGIITVRGQMLLMNGDDPRRGLRLLRADTGEEAAHLRPEDFALCTRTRIVAQLPATLPAGTYRLQIISQCTTNPKPLKAAAEYLFGSELTVGE</sequence>
<comment type="caution">
    <text evidence="4">The sequence shown here is derived from an EMBL/GenBank/DDBJ whole genome shotgun (WGS) entry which is preliminary data.</text>
</comment>
<dbReference type="Proteomes" id="UP000824028">
    <property type="component" value="Unassembled WGS sequence"/>
</dbReference>
<evidence type="ECO:0000313" key="4">
    <source>
        <dbReference type="EMBL" id="HIZ33886.1"/>
    </source>
</evidence>
<reference evidence="4" key="2">
    <citation type="submission" date="2021-04" db="EMBL/GenBank/DDBJ databases">
        <authorList>
            <person name="Gilroy R."/>
        </authorList>
    </citation>
    <scope>NUCLEOTIDE SEQUENCE</scope>
    <source>
        <strain evidence="4">ChiHjej9B8-1298</strain>
    </source>
</reference>
<dbReference type="Gene3D" id="4.10.520.10">
    <property type="entry name" value="IHF-like DNA-binding proteins"/>
    <property type="match status" value="1"/>
</dbReference>
<dbReference type="InterPro" id="IPR010992">
    <property type="entry name" value="IHF-like_DNA-bd_dom_sf"/>
</dbReference>
<feature type="domain" description="DUF4469" evidence="2">
    <location>
        <begin position="140"/>
        <end position="237"/>
    </location>
</feature>
<protein>
    <submittedName>
        <fullName evidence="4">DUF4469 domain-containing protein</fullName>
    </submittedName>
</protein>
<dbReference type="EMBL" id="DXBX01000082">
    <property type="protein sequence ID" value="HIZ33886.1"/>
    <property type="molecule type" value="Genomic_DNA"/>
</dbReference>